<accession>A0A0U5GTJ6</accession>
<keyword evidence="8" id="KW-1185">Reference proteome</keyword>
<evidence type="ECO:0000313" key="8">
    <source>
        <dbReference type="Proteomes" id="UP000054771"/>
    </source>
</evidence>
<dbReference type="Proteomes" id="UP000054771">
    <property type="component" value="Unassembled WGS sequence"/>
</dbReference>
<feature type="domain" description="FAD-binding PCMH-type" evidence="6">
    <location>
        <begin position="75"/>
        <end position="248"/>
    </location>
</feature>
<feature type="chain" id="PRO_5006858202" description="FAD-binding PCMH-type domain-containing protein" evidence="5">
    <location>
        <begin position="24"/>
        <end position="514"/>
    </location>
</feature>
<dbReference type="InterPro" id="IPR012951">
    <property type="entry name" value="BBE"/>
</dbReference>
<organism evidence="7 8">
    <name type="scientific">Aspergillus calidoustus</name>
    <dbReference type="NCBI Taxonomy" id="454130"/>
    <lineage>
        <taxon>Eukaryota</taxon>
        <taxon>Fungi</taxon>
        <taxon>Dikarya</taxon>
        <taxon>Ascomycota</taxon>
        <taxon>Pezizomycotina</taxon>
        <taxon>Eurotiomycetes</taxon>
        <taxon>Eurotiomycetidae</taxon>
        <taxon>Eurotiales</taxon>
        <taxon>Aspergillaceae</taxon>
        <taxon>Aspergillus</taxon>
        <taxon>Aspergillus subgen. Nidulantes</taxon>
    </lineage>
</organism>
<dbReference type="InterPro" id="IPR016169">
    <property type="entry name" value="FAD-bd_PCMH_sub2"/>
</dbReference>
<keyword evidence="2" id="KW-0285">Flavoprotein</keyword>
<dbReference type="Gene3D" id="3.30.465.10">
    <property type="match status" value="1"/>
</dbReference>
<dbReference type="Pfam" id="PF01565">
    <property type="entry name" value="FAD_binding_4"/>
    <property type="match status" value="1"/>
</dbReference>
<dbReference type="InterPro" id="IPR016166">
    <property type="entry name" value="FAD-bd_PCMH"/>
</dbReference>
<dbReference type="PANTHER" id="PTHR42973:SF17">
    <property type="entry name" value="OXIDASE, PUTATIVE (AFU_ORTHOLOGUE AFUA_6G14340)-RELATED"/>
    <property type="match status" value="1"/>
</dbReference>
<dbReference type="OrthoDB" id="407275at2759"/>
<keyword evidence="3" id="KW-0274">FAD</keyword>
<keyword evidence="5" id="KW-0732">Signal</keyword>
<evidence type="ECO:0000259" key="6">
    <source>
        <dbReference type="PROSITE" id="PS51387"/>
    </source>
</evidence>
<dbReference type="AlphaFoldDB" id="A0A0U5GTJ6"/>
<evidence type="ECO:0000256" key="5">
    <source>
        <dbReference type="SAM" id="SignalP"/>
    </source>
</evidence>
<comment type="similarity">
    <text evidence="1">Belongs to the oxygen-dependent FAD-linked oxidoreductase family.</text>
</comment>
<gene>
    <name evidence="7" type="ORF">ASPCAL08074</name>
</gene>
<dbReference type="Pfam" id="PF08031">
    <property type="entry name" value="BBE"/>
    <property type="match status" value="1"/>
</dbReference>
<dbReference type="STRING" id="454130.A0A0U5GTJ6"/>
<reference evidence="8" key="1">
    <citation type="journal article" date="2016" name="Genome Announc.">
        <title>Draft genome sequences of fungus Aspergillus calidoustus.</title>
        <authorList>
            <person name="Horn F."/>
            <person name="Linde J."/>
            <person name="Mattern D.J."/>
            <person name="Walther G."/>
            <person name="Guthke R."/>
            <person name="Scherlach K."/>
            <person name="Martin K."/>
            <person name="Brakhage A.A."/>
            <person name="Petzke L."/>
            <person name="Valiante V."/>
        </authorList>
    </citation>
    <scope>NUCLEOTIDE SEQUENCE [LARGE SCALE GENOMIC DNA]</scope>
    <source>
        <strain evidence="8">SF006504</strain>
    </source>
</reference>
<dbReference type="GO" id="GO:0016491">
    <property type="term" value="F:oxidoreductase activity"/>
    <property type="evidence" value="ECO:0007669"/>
    <property type="project" value="UniProtKB-KW"/>
</dbReference>
<keyword evidence="4" id="KW-0560">Oxidoreductase</keyword>
<dbReference type="Gene3D" id="3.40.462.20">
    <property type="match status" value="1"/>
</dbReference>
<evidence type="ECO:0000256" key="3">
    <source>
        <dbReference type="ARBA" id="ARBA00022827"/>
    </source>
</evidence>
<dbReference type="PANTHER" id="PTHR42973">
    <property type="entry name" value="BINDING OXIDOREDUCTASE, PUTATIVE (AFU_ORTHOLOGUE AFUA_1G17690)-RELATED"/>
    <property type="match status" value="1"/>
</dbReference>
<dbReference type="PROSITE" id="PS51387">
    <property type="entry name" value="FAD_PCMH"/>
    <property type="match status" value="1"/>
</dbReference>
<dbReference type="InterPro" id="IPR036318">
    <property type="entry name" value="FAD-bd_PCMH-like_sf"/>
</dbReference>
<proteinExistence type="inferred from homology"/>
<evidence type="ECO:0000313" key="7">
    <source>
        <dbReference type="EMBL" id="CEN61420.1"/>
    </source>
</evidence>
<name>A0A0U5GTJ6_ASPCI</name>
<evidence type="ECO:0000256" key="4">
    <source>
        <dbReference type="ARBA" id="ARBA00023002"/>
    </source>
</evidence>
<evidence type="ECO:0000256" key="1">
    <source>
        <dbReference type="ARBA" id="ARBA00005466"/>
    </source>
</evidence>
<evidence type="ECO:0000256" key="2">
    <source>
        <dbReference type="ARBA" id="ARBA00022630"/>
    </source>
</evidence>
<protein>
    <recommendedName>
        <fullName evidence="6">FAD-binding PCMH-type domain-containing protein</fullName>
    </recommendedName>
</protein>
<dbReference type="GO" id="GO:0071949">
    <property type="term" value="F:FAD binding"/>
    <property type="evidence" value="ECO:0007669"/>
    <property type="project" value="InterPro"/>
</dbReference>
<dbReference type="EMBL" id="CDMC01000006">
    <property type="protein sequence ID" value="CEN61420.1"/>
    <property type="molecule type" value="Genomic_DNA"/>
</dbReference>
<dbReference type="OMA" id="QPDEIWS"/>
<feature type="signal peptide" evidence="5">
    <location>
        <begin position="1"/>
        <end position="23"/>
    </location>
</feature>
<sequence>MHSLGGLSRSLLLCLVGLKAVLAIPHPADVEARQGTQDAIRDCLLDAVDGDASQVAFDSQPGYQAANVHPYNLNWPVTPIAVTYPQTAEQVAAIVQCAAQGGYKVQARSGGHSYGNYCYGGSNGAIVADLSSLTHFSLDPTTNHATAGPGLLLRDVDQALHDTSNRAIAHGLCPTVGLGGHATVGGIGPATRIWGLTTDHVVGAQVVLANGSIVHTSETEDPDLFFAIRGAGASFGIVTSFEMRTEPAPDAVMTYTYTYAAGDVDSRAELFRQWQEVMTDPSLTRKFSCSCTILPSGVQLSGTFFGSEEEFAASGILQRIPAAGASSNGTTTAVVTDWLGALANWANEELLDAVGGNVRASFHEHTVPITASSAIPDRGVDALFEYLDAHAKGPSRHTWFIRIDHQGGAAQDVAADATAFAHRDVLLWMETYVVNMAGQPVSEEGYEFLDGLRQTLRESVPGLEDRTYPGHVDPLLENAQEAYWGANLPRLERIKGQVDPEDVFHNPQGVRPAV</sequence>
<dbReference type="SUPFAM" id="SSF56176">
    <property type="entry name" value="FAD-binding/transporter-associated domain-like"/>
    <property type="match status" value="1"/>
</dbReference>
<dbReference type="InterPro" id="IPR050416">
    <property type="entry name" value="FAD-linked_Oxidoreductase"/>
</dbReference>
<dbReference type="InterPro" id="IPR006094">
    <property type="entry name" value="Oxid_FAD_bind_N"/>
</dbReference>